<dbReference type="NCBIfam" id="NF001489">
    <property type="entry name" value="PRK00346.1-3"/>
    <property type="match status" value="1"/>
</dbReference>
<gene>
    <name evidence="9 11" type="primary">surE</name>
    <name evidence="11" type="ORF">ENF32_00575</name>
</gene>
<dbReference type="GO" id="GO:0008253">
    <property type="term" value="F:5'-nucleotidase activity"/>
    <property type="evidence" value="ECO:0007669"/>
    <property type="project" value="UniProtKB-UniRule"/>
</dbReference>
<name>A0A7C0U603_9BACT</name>
<evidence type="ECO:0000256" key="3">
    <source>
        <dbReference type="ARBA" id="ARBA00004496"/>
    </source>
</evidence>
<evidence type="ECO:0000256" key="8">
    <source>
        <dbReference type="ARBA" id="ARBA00022801"/>
    </source>
</evidence>
<dbReference type="InterPro" id="IPR030048">
    <property type="entry name" value="SurE"/>
</dbReference>
<evidence type="ECO:0000256" key="1">
    <source>
        <dbReference type="ARBA" id="ARBA00000815"/>
    </source>
</evidence>
<dbReference type="GO" id="GO:0005737">
    <property type="term" value="C:cytoplasm"/>
    <property type="evidence" value="ECO:0007669"/>
    <property type="project" value="UniProtKB-SubCell"/>
</dbReference>
<keyword evidence="8 9" id="KW-0378">Hydrolase</keyword>
<dbReference type="EC" id="3.1.3.5" evidence="9"/>
<comment type="caution">
    <text evidence="11">The sequence shown here is derived from an EMBL/GenBank/DDBJ whole genome shotgun (WGS) entry which is preliminary data.</text>
</comment>
<dbReference type="NCBIfam" id="NF001490">
    <property type="entry name" value="PRK00346.1-4"/>
    <property type="match status" value="1"/>
</dbReference>
<dbReference type="GO" id="GO:0046872">
    <property type="term" value="F:metal ion binding"/>
    <property type="evidence" value="ECO:0007669"/>
    <property type="project" value="UniProtKB-UniRule"/>
</dbReference>
<reference evidence="11" key="1">
    <citation type="journal article" date="2020" name="mSystems">
        <title>Genome- and Community-Level Interaction Insights into Carbon Utilization and Element Cycling Functions of Hydrothermarchaeota in Hydrothermal Sediment.</title>
        <authorList>
            <person name="Zhou Z."/>
            <person name="Liu Y."/>
            <person name="Xu W."/>
            <person name="Pan J."/>
            <person name="Luo Z.H."/>
            <person name="Li M."/>
        </authorList>
    </citation>
    <scope>NUCLEOTIDE SEQUENCE [LARGE SCALE GENOMIC DNA]</scope>
    <source>
        <strain evidence="11">HyVt-115</strain>
    </source>
</reference>
<dbReference type="GO" id="GO:0008254">
    <property type="term" value="F:3'-nucleotidase activity"/>
    <property type="evidence" value="ECO:0007669"/>
    <property type="project" value="TreeGrafter"/>
</dbReference>
<feature type="binding site" evidence="9">
    <location>
        <position position="39"/>
    </location>
    <ligand>
        <name>a divalent metal cation</name>
        <dbReference type="ChEBI" id="CHEBI:60240"/>
    </ligand>
</feature>
<dbReference type="Gene3D" id="3.40.1210.10">
    <property type="entry name" value="Survival protein SurE-like phosphatase/nucleotidase"/>
    <property type="match status" value="1"/>
</dbReference>
<feature type="binding site" evidence="9">
    <location>
        <position position="91"/>
    </location>
    <ligand>
        <name>a divalent metal cation</name>
        <dbReference type="ChEBI" id="CHEBI:60240"/>
    </ligand>
</feature>
<dbReference type="InterPro" id="IPR002828">
    <property type="entry name" value="SurE-like_Pase/nucleotidase"/>
</dbReference>
<dbReference type="GO" id="GO:0004309">
    <property type="term" value="F:exopolyphosphatase activity"/>
    <property type="evidence" value="ECO:0007669"/>
    <property type="project" value="TreeGrafter"/>
</dbReference>
<evidence type="ECO:0000259" key="10">
    <source>
        <dbReference type="Pfam" id="PF01975"/>
    </source>
</evidence>
<dbReference type="FunFam" id="3.40.1210.10:FF:000001">
    <property type="entry name" value="5'/3'-nucleotidase SurE"/>
    <property type="match status" value="1"/>
</dbReference>
<protein>
    <recommendedName>
        <fullName evidence="9">5'-nucleotidase SurE</fullName>
        <ecNumber evidence="9">3.1.3.5</ecNumber>
    </recommendedName>
    <alternativeName>
        <fullName evidence="9">Nucleoside 5'-monophosphate phosphohydrolase</fullName>
    </alternativeName>
</protein>
<accession>A0A7C0U603</accession>
<comment type="cofactor">
    <cofactor evidence="9">
        <name>a divalent metal cation</name>
        <dbReference type="ChEBI" id="CHEBI:60240"/>
    </cofactor>
    <text evidence="9">Binds 1 divalent metal cation per subunit.</text>
</comment>
<dbReference type="PANTHER" id="PTHR30457">
    <property type="entry name" value="5'-NUCLEOTIDASE SURE"/>
    <property type="match status" value="1"/>
</dbReference>
<dbReference type="AlphaFoldDB" id="A0A7C0U603"/>
<keyword evidence="6 9" id="KW-0479">Metal-binding</keyword>
<evidence type="ECO:0000256" key="5">
    <source>
        <dbReference type="ARBA" id="ARBA00022490"/>
    </source>
</evidence>
<feature type="binding site" evidence="9">
    <location>
        <position position="8"/>
    </location>
    <ligand>
        <name>a divalent metal cation</name>
        <dbReference type="ChEBI" id="CHEBI:60240"/>
    </ligand>
</feature>
<evidence type="ECO:0000256" key="4">
    <source>
        <dbReference type="ARBA" id="ARBA00011062"/>
    </source>
</evidence>
<comment type="catalytic activity">
    <reaction evidence="1 9">
        <text>a ribonucleoside 5'-phosphate + H2O = a ribonucleoside + phosphate</text>
        <dbReference type="Rhea" id="RHEA:12484"/>
        <dbReference type="ChEBI" id="CHEBI:15377"/>
        <dbReference type="ChEBI" id="CHEBI:18254"/>
        <dbReference type="ChEBI" id="CHEBI:43474"/>
        <dbReference type="ChEBI" id="CHEBI:58043"/>
        <dbReference type="EC" id="3.1.3.5"/>
    </reaction>
</comment>
<dbReference type="InterPro" id="IPR036523">
    <property type="entry name" value="SurE-like_sf"/>
</dbReference>
<keyword evidence="5 9" id="KW-0963">Cytoplasm</keyword>
<dbReference type="NCBIfam" id="TIGR00087">
    <property type="entry name" value="surE"/>
    <property type="match status" value="1"/>
</dbReference>
<dbReference type="PANTHER" id="PTHR30457:SF12">
    <property type="entry name" value="5'_3'-NUCLEOTIDASE SURE"/>
    <property type="match status" value="1"/>
</dbReference>
<proteinExistence type="inferred from homology"/>
<comment type="subcellular location">
    <subcellularLocation>
        <location evidence="3 9">Cytoplasm</location>
    </subcellularLocation>
</comment>
<dbReference type="HAMAP" id="MF_00060">
    <property type="entry name" value="SurE"/>
    <property type="match status" value="1"/>
</dbReference>
<comment type="cofactor">
    <cofactor evidence="2">
        <name>Mg(2+)</name>
        <dbReference type="ChEBI" id="CHEBI:18420"/>
    </cofactor>
</comment>
<evidence type="ECO:0000256" key="6">
    <source>
        <dbReference type="ARBA" id="ARBA00022723"/>
    </source>
</evidence>
<evidence type="ECO:0000256" key="7">
    <source>
        <dbReference type="ARBA" id="ARBA00022741"/>
    </source>
</evidence>
<keyword evidence="7 9" id="KW-0547">Nucleotide-binding</keyword>
<organism evidence="11">
    <name type="scientific">Thermosulfidibacter takaii</name>
    <dbReference type="NCBI Taxonomy" id="412593"/>
    <lineage>
        <taxon>Bacteria</taxon>
        <taxon>Pseudomonadati</taxon>
        <taxon>Thermosulfidibacterota</taxon>
        <taxon>Thermosulfidibacteria</taxon>
        <taxon>Thermosulfidibacterales</taxon>
        <taxon>Thermosulfidibacteraceae</taxon>
    </lineage>
</organism>
<dbReference type="GO" id="GO:0000166">
    <property type="term" value="F:nucleotide binding"/>
    <property type="evidence" value="ECO:0007669"/>
    <property type="project" value="UniProtKB-KW"/>
</dbReference>
<dbReference type="EMBL" id="DQWS01000024">
    <property type="protein sequence ID" value="HDD52550.1"/>
    <property type="molecule type" value="Genomic_DNA"/>
</dbReference>
<dbReference type="SUPFAM" id="SSF64167">
    <property type="entry name" value="SurE-like"/>
    <property type="match status" value="1"/>
</dbReference>
<dbReference type="NCBIfam" id="NF001492">
    <property type="entry name" value="PRK00346.2-2"/>
    <property type="match status" value="1"/>
</dbReference>
<feature type="binding site" evidence="9">
    <location>
        <position position="9"/>
    </location>
    <ligand>
        <name>a divalent metal cation</name>
        <dbReference type="ChEBI" id="CHEBI:60240"/>
    </ligand>
</feature>
<comment type="function">
    <text evidence="9">Nucleotidase that shows phosphatase activity on nucleoside 5'-monophosphates.</text>
</comment>
<dbReference type="Pfam" id="PF01975">
    <property type="entry name" value="SurE"/>
    <property type="match status" value="1"/>
</dbReference>
<comment type="similarity">
    <text evidence="4 9">Belongs to the SurE nucleotidase family.</text>
</comment>
<evidence type="ECO:0000256" key="2">
    <source>
        <dbReference type="ARBA" id="ARBA00001946"/>
    </source>
</evidence>
<feature type="domain" description="Survival protein SurE-like phosphatase/nucleotidase" evidence="10">
    <location>
        <begin position="3"/>
        <end position="184"/>
    </location>
</feature>
<evidence type="ECO:0000256" key="9">
    <source>
        <dbReference type="HAMAP-Rule" id="MF_00060"/>
    </source>
</evidence>
<evidence type="ECO:0000313" key="11">
    <source>
        <dbReference type="EMBL" id="HDD52550.1"/>
    </source>
</evidence>
<sequence length="251" mass="27994">MVILLSNDDGVYAQGLMTLKETLEELAEVYVVAPDREKSAVSHAVTLHRPLRVERIKERVYAVDGTPTDCVILAVNKLLGKRPDLLISGINQGGNMGDDVTYSGTVSAAMEGTILGIPSIAVSLVVEEYRNYENVALFVKNLVEWMNTSPLPSETFLNINVPDREEYHHIKGVMWTRQGKRVYSDSIYELVDPRGKKYYWIGGVPLEDVDNGEDTDIAAVSRGFISITPIHLDLTDYRALDRLRKKGNLSL</sequence>
<dbReference type="Proteomes" id="UP000885690">
    <property type="component" value="Unassembled WGS sequence"/>
</dbReference>